<dbReference type="Gene3D" id="1.10.10.10">
    <property type="entry name" value="Winged helix-like DNA-binding domain superfamily/Winged helix DNA-binding domain"/>
    <property type="match status" value="1"/>
</dbReference>
<dbReference type="InterPro" id="IPR013324">
    <property type="entry name" value="RNA_pol_sigma_r3/r4-like"/>
</dbReference>
<dbReference type="CDD" id="cd06171">
    <property type="entry name" value="Sigma70_r4"/>
    <property type="match status" value="1"/>
</dbReference>
<dbReference type="GO" id="GO:0003677">
    <property type="term" value="F:DNA binding"/>
    <property type="evidence" value="ECO:0007669"/>
    <property type="project" value="InterPro"/>
</dbReference>
<dbReference type="Proteomes" id="UP000219439">
    <property type="component" value="Unassembled WGS sequence"/>
</dbReference>
<dbReference type="PANTHER" id="PTHR43133">
    <property type="entry name" value="RNA POLYMERASE ECF-TYPE SIGMA FACTO"/>
    <property type="match status" value="1"/>
</dbReference>
<dbReference type="InterPro" id="IPR036388">
    <property type="entry name" value="WH-like_DNA-bd_sf"/>
</dbReference>
<dbReference type="GO" id="GO:0006352">
    <property type="term" value="P:DNA-templated transcription initiation"/>
    <property type="evidence" value="ECO:0007669"/>
    <property type="project" value="InterPro"/>
</dbReference>
<evidence type="ECO:0000313" key="8">
    <source>
        <dbReference type="Proteomes" id="UP000219439"/>
    </source>
</evidence>
<reference evidence="7 8" key="1">
    <citation type="submission" date="2017-09" db="EMBL/GenBank/DDBJ databases">
        <authorList>
            <person name="Ehlers B."/>
            <person name="Leendertz F.H."/>
        </authorList>
    </citation>
    <scope>NUCLEOTIDE SEQUENCE [LARGE SCALE GENOMIC DNA]</scope>
    <source>
        <strain evidence="7 8">DSM 18289</strain>
    </source>
</reference>
<dbReference type="InterPro" id="IPR053866">
    <property type="entry name" value="PhyR_sigma2"/>
</dbReference>
<proteinExistence type="inferred from homology"/>
<dbReference type="AlphaFoldDB" id="A0A285PHS5"/>
<dbReference type="InterPro" id="IPR013325">
    <property type="entry name" value="RNA_pol_sigma_r2"/>
</dbReference>
<gene>
    <name evidence="7" type="ORF">SAMN06265368_4407</name>
</gene>
<dbReference type="InterPro" id="IPR014284">
    <property type="entry name" value="RNA_pol_sigma-70_dom"/>
</dbReference>
<dbReference type="PANTHER" id="PTHR43133:SF25">
    <property type="entry name" value="RNA POLYMERASE SIGMA FACTOR RFAY-RELATED"/>
    <property type="match status" value="1"/>
</dbReference>
<dbReference type="SUPFAM" id="SSF88659">
    <property type="entry name" value="Sigma3 and sigma4 domains of RNA polymerase sigma factors"/>
    <property type="match status" value="1"/>
</dbReference>
<feature type="domain" description="PhyR sigma2" evidence="6">
    <location>
        <begin position="34"/>
        <end position="85"/>
    </location>
</feature>
<accession>A0A285PHS5</accession>
<evidence type="ECO:0000259" key="6">
    <source>
        <dbReference type="Pfam" id="PF22029"/>
    </source>
</evidence>
<dbReference type="NCBIfam" id="TIGR02937">
    <property type="entry name" value="sigma70-ECF"/>
    <property type="match status" value="1"/>
</dbReference>
<evidence type="ECO:0000256" key="3">
    <source>
        <dbReference type="ARBA" id="ARBA00023082"/>
    </source>
</evidence>
<dbReference type="EMBL" id="OBEL01000007">
    <property type="protein sequence ID" value="SNZ21290.1"/>
    <property type="molecule type" value="Genomic_DNA"/>
</dbReference>
<protein>
    <submittedName>
        <fullName evidence="7">RNA polymerase sigma-70 factor, ECF subfamily</fullName>
    </submittedName>
</protein>
<name>A0A285PHS5_9HYPH</name>
<sequence length="193" mass="22119">MQQWGKSIDLPPSISITSQITFMSLRLSFDKQLEEALPDLWRYAWSLTRDRDSADDLVQDCVERALRKRLLWFPGRSLKPWLTKILLNLFRDQWRHNARHQTVALDQLNNIAEIAASPHERLEVKEIWSALDKIPNEQKEALLCVVVAGLSYSDAAAALDIPKGTLMSRIARARSKLKTEMDNPTSPKIRSVT</sequence>
<dbReference type="SUPFAM" id="SSF88946">
    <property type="entry name" value="Sigma2 domain of RNA polymerase sigma factors"/>
    <property type="match status" value="1"/>
</dbReference>
<keyword evidence="3" id="KW-0731">Sigma factor</keyword>
<evidence type="ECO:0000256" key="1">
    <source>
        <dbReference type="ARBA" id="ARBA00010641"/>
    </source>
</evidence>
<dbReference type="Pfam" id="PF08281">
    <property type="entry name" value="Sigma70_r4_2"/>
    <property type="match status" value="1"/>
</dbReference>
<evidence type="ECO:0000259" key="5">
    <source>
        <dbReference type="Pfam" id="PF08281"/>
    </source>
</evidence>
<evidence type="ECO:0000313" key="7">
    <source>
        <dbReference type="EMBL" id="SNZ21290.1"/>
    </source>
</evidence>
<comment type="similarity">
    <text evidence="1">Belongs to the sigma-70 factor family. ECF subfamily.</text>
</comment>
<dbReference type="Pfam" id="PF22029">
    <property type="entry name" value="PhyR_sigma2"/>
    <property type="match status" value="1"/>
</dbReference>
<organism evidence="7 8">
    <name type="scientific">Cohaesibacter gelatinilyticus</name>
    <dbReference type="NCBI Taxonomy" id="372072"/>
    <lineage>
        <taxon>Bacteria</taxon>
        <taxon>Pseudomonadati</taxon>
        <taxon>Pseudomonadota</taxon>
        <taxon>Alphaproteobacteria</taxon>
        <taxon>Hyphomicrobiales</taxon>
        <taxon>Cohaesibacteraceae</taxon>
    </lineage>
</organism>
<evidence type="ECO:0000256" key="2">
    <source>
        <dbReference type="ARBA" id="ARBA00023015"/>
    </source>
</evidence>
<dbReference type="InterPro" id="IPR013249">
    <property type="entry name" value="RNA_pol_sigma70_r4_t2"/>
</dbReference>
<evidence type="ECO:0000256" key="4">
    <source>
        <dbReference type="ARBA" id="ARBA00023163"/>
    </source>
</evidence>
<dbReference type="Gene3D" id="1.10.1740.10">
    <property type="match status" value="1"/>
</dbReference>
<keyword evidence="2" id="KW-0805">Transcription regulation</keyword>
<keyword evidence="4" id="KW-0804">Transcription</keyword>
<feature type="domain" description="RNA polymerase sigma factor 70 region 4 type 2" evidence="5">
    <location>
        <begin position="126"/>
        <end position="177"/>
    </location>
</feature>
<keyword evidence="8" id="KW-1185">Reference proteome</keyword>
<dbReference type="InterPro" id="IPR039425">
    <property type="entry name" value="RNA_pol_sigma-70-like"/>
</dbReference>
<dbReference type="GO" id="GO:0016987">
    <property type="term" value="F:sigma factor activity"/>
    <property type="evidence" value="ECO:0007669"/>
    <property type="project" value="UniProtKB-KW"/>
</dbReference>